<protein>
    <recommendedName>
        <fullName evidence="2">DUF192 domain-containing protein</fullName>
    </recommendedName>
</protein>
<dbReference type="InterPro" id="IPR003795">
    <property type="entry name" value="DUF192"/>
</dbReference>
<reference evidence="1" key="1">
    <citation type="submission" date="2018-05" db="EMBL/GenBank/DDBJ databases">
        <authorList>
            <person name="Lanie J.A."/>
            <person name="Ng W.-L."/>
            <person name="Kazmierczak K.M."/>
            <person name="Andrzejewski T.M."/>
            <person name="Davidsen T.M."/>
            <person name="Wayne K.J."/>
            <person name="Tettelin H."/>
            <person name="Glass J.I."/>
            <person name="Rusch D."/>
            <person name="Podicherti R."/>
            <person name="Tsui H.-C.T."/>
            <person name="Winkler M.E."/>
        </authorList>
    </citation>
    <scope>NUCLEOTIDE SEQUENCE</scope>
</reference>
<dbReference type="Pfam" id="PF02643">
    <property type="entry name" value="DUF192"/>
    <property type="match status" value="1"/>
</dbReference>
<dbReference type="PANTHER" id="PTHR37953">
    <property type="entry name" value="UPF0127 PROTEIN MJ1496"/>
    <property type="match status" value="1"/>
</dbReference>
<proteinExistence type="predicted"/>
<dbReference type="InterPro" id="IPR038695">
    <property type="entry name" value="Saro_0823-like_sf"/>
</dbReference>
<organism evidence="1">
    <name type="scientific">marine metagenome</name>
    <dbReference type="NCBI Taxonomy" id="408172"/>
    <lineage>
        <taxon>unclassified sequences</taxon>
        <taxon>metagenomes</taxon>
        <taxon>ecological metagenomes</taxon>
    </lineage>
</organism>
<evidence type="ECO:0008006" key="2">
    <source>
        <dbReference type="Google" id="ProtNLM"/>
    </source>
</evidence>
<dbReference type="EMBL" id="UINC01001884">
    <property type="protein sequence ID" value="SUZ90325.1"/>
    <property type="molecule type" value="Genomic_DNA"/>
</dbReference>
<evidence type="ECO:0000313" key="1">
    <source>
        <dbReference type="EMBL" id="SUZ90325.1"/>
    </source>
</evidence>
<dbReference type="PANTHER" id="PTHR37953:SF1">
    <property type="entry name" value="UPF0127 PROTEIN MJ1496"/>
    <property type="match status" value="1"/>
</dbReference>
<sequence length="196" mass="22099">MAVATLISIALSVLVFFSACQWVDNGYPPPTFIASRDCEDLNREVLAVTDLFISKSNGERDITLQVEVADEPSERKQGLMCRESIPSGTGMLFTYNSDRSSGFWMYNTYTSIDILFIDSSGQVADMIKMSPCPRETIYHEEDDDEWRKRCMAEAQAYVPSRSWRSTLELPAGWLSKQSLDDPVKSIAKIVWSTPTN</sequence>
<gene>
    <name evidence="1" type="ORF">METZ01_LOCUS43179</name>
</gene>
<accession>A0A381REU7</accession>
<dbReference type="Gene3D" id="2.60.120.1140">
    <property type="entry name" value="Protein of unknown function DUF192"/>
    <property type="match status" value="1"/>
</dbReference>
<name>A0A381REU7_9ZZZZ</name>
<dbReference type="AlphaFoldDB" id="A0A381REU7"/>